<protein>
    <submittedName>
        <fullName evidence="3">Sugar transferase</fullName>
    </submittedName>
</protein>
<reference evidence="3 4" key="1">
    <citation type="journal article" date="2019" name="Nat. Microbiol.">
        <title>Mediterranean grassland soil C-N compound turnover is dependent on rainfall and depth, and is mediated by genomically divergent microorganisms.</title>
        <authorList>
            <person name="Diamond S."/>
            <person name="Andeer P.F."/>
            <person name="Li Z."/>
            <person name="Crits-Christoph A."/>
            <person name="Burstein D."/>
            <person name="Anantharaman K."/>
            <person name="Lane K.R."/>
            <person name="Thomas B.C."/>
            <person name="Pan C."/>
            <person name="Northen T.R."/>
            <person name="Banfield J.F."/>
        </authorList>
    </citation>
    <scope>NUCLEOTIDE SEQUENCE [LARGE SCALE GENOMIC DNA]</scope>
    <source>
        <strain evidence="3">WS_8</strain>
    </source>
</reference>
<sequence length="319" mass="35667">MFVGDGEELPRLISEFETTNLGERLAGVRALAGYSPDDVARAVEEHGCGEVVVEADGECLAHAFDTAFACLDGGSQVTVAFPCESGFKCELPASFRHVHHLRLRPVRSRVEAFFKRATDIAGSLAGLTVLLPLLVAIGILVKLSSPGPALFAQQRLGRRGRPFKMYKFRTMREGSDSHAYRAYMNGFIREGRHAETTPNGCKIYKPLNDPRVTPVGAWLRKLSLDELPQLWNVLRGEMSLVGPRPCLPWEWELYEPWQRRRLDVLPGCTGLWQVRARSRVPFQEMVLLDLQYGHHATLWTDLGLILQTFPVMVLGRGAC</sequence>
<gene>
    <name evidence="3" type="ORF">E6K78_00105</name>
</gene>
<evidence type="ECO:0000259" key="2">
    <source>
        <dbReference type="Pfam" id="PF02397"/>
    </source>
</evidence>
<dbReference type="Pfam" id="PF02397">
    <property type="entry name" value="Bac_transf"/>
    <property type="match status" value="1"/>
</dbReference>
<organism evidence="3 4">
    <name type="scientific">Eiseniibacteriota bacterium</name>
    <dbReference type="NCBI Taxonomy" id="2212470"/>
    <lineage>
        <taxon>Bacteria</taxon>
        <taxon>Candidatus Eiseniibacteriota</taxon>
    </lineage>
</organism>
<dbReference type="EMBL" id="VBOY01000002">
    <property type="protein sequence ID" value="TMQ68756.1"/>
    <property type="molecule type" value="Genomic_DNA"/>
</dbReference>
<evidence type="ECO:0000313" key="3">
    <source>
        <dbReference type="EMBL" id="TMQ68756.1"/>
    </source>
</evidence>
<feature type="domain" description="Bacterial sugar transferase" evidence="2">
    <location>
        <begin position="115"/>
        <end position="313"/>
    </location>
</feature>
<evidence type="ECO:0000313" key="4">
    <source>
        <dbReference type="Proteomes" id="UP000316609"/>
    </source>
</evidence>
<dbReference type="PANTHER" id="PTHR30576">
    <property type="entry name" value="COLANIC BIOSYNTHESIS UDP-GLUCOSE LIPID CARRIER TRANSFERASE"/>
    <property type="match status" value="1"/>
</dbReference>
<dbReference type="GO" id="GO:0016780">
    <property type="term" value="F:phosphotransferase activity, for other substituted phosphate groups"/>
    <property type="evidence" value="ECO:0007669"/>
    <property type="project" value="TreeGrafter"/>
</dbReference>
<proteinExistence type="inferred from homology"/>
<comment type="similarity">
    <text evidence="1">Belongs to the bacterial sugar transferase family.</text>
</comment>
<keyword evidence="3" id="KW-0808">Transferase</keyword>
<name>A0A538TYM7_UNCEI</name>
<dbReference type="PANTHER" id="PTHR30576:SF10">
    <property type="entry name" value="SLL5057 PROTEIN"/>
    <property type="match status" value="1"/>
</dbReference>
<comment type="caution">
    <text evidence="3">The sequence shown here is derived from an EMBL/GenBank/DDBJ whole genome shotgun (WGS) entry which is preliminary data.</text>
</comment>
<dbReference type="InterPro" id="IPR003362">
    <property type="entry name" value="Bact_transf"/>
</dbReference>
<dbReference type="AlphaFoldDB" id="A0A538TYM7"/>
<evidence type="ECO:0000256" key="1">
    <source>
        <dbReference type="ARBA" id="ARBA00006464"/>
    </source>
</evidence>
<dbReference type="Proteomes" id="UP000316609">
    <property type="component" value="Unassembled WGS sequence"/>
</dbReference>
<accession>A0A538TYM7</accession>